<dbReference type="EMBL" id="JXJN01003672">
    <property type="status" value="NOT_ANNOTATED_CDS"/>
    <property type="molecule type" value="Genomic_DNA"/>
</dbReference>
<name>A0A1B0AUK1_9MUSC</name>
<organism evidence="1 2">
    <name type="scientific">Glossina palpalis gambiensis</name>
    <dbReference type="NCBI Taxonomy" id="67801"/>
    <lineage>
        <taxon>Eukaryota</taxon>
        <taxon>Metazoa</taxon>
        <taxon>Ecdysozoa</taxon>
        <taxon>Arthropoda</taxon>
        <taxon>Hexapoda</taxon>
        <taxon>Insecta</taxon>
        <taxon>Pterygota</taxon>
        <taxon>Neoptera</taxon>
        <taxon>Endopterygota</taxon>
        <taxon>Diptera</taxon>
        <taxon>Brachycera</taxon>
        <taxon>Muscomorpha</taxon>
        <taxon>Hippoboscoidea</taxon>
        <taxon>Glossinidae</taxon>
        <taxon>Glossina</taxon>
    </lineage>
</organism>
<evidence type="ECO:0000313" key="1">
    <source>
        <dbReference type="EnsemblMetazoa" id="GPPI009236-PA"/>
    </source>
</evidence>
<dbReference type="EnsemblMetazoa" id="GPPI009236-RA">
    <property type="protein sequence ID" value="GPPI009236-PA"/>
    <property type="gene ID" value="GPPI009236"/>
</dbReference>
<reference evidence="2" key="1">
    <citation type="submission" date="2015-01" db="EMBL/GenBank/DDBJ databases">
        <authorList>
            <person name="Aksoy S."/>
            <person name="Warren W."/>
            <person name="Wilson R.K."/>
        </authorList>
    </citation>
    <scope>NUCLEOTIDE SEQUENCE [LARGE SCALE GENOMIC DNA]</scope>
    <source>
        <strain evidence="2">IAEA</strain>
    </source>
</reference>
<dbReference type="AlphaFoldDB" id="A0A1B0AUK1"/>
<proteinExistence type="predicted"/>
<accession>A0A1B0AUK1</accession>
<dbReference type="VEuPathDB" id="VectorBase:GPPI009236"/>
<dbReference type="Proteomes" id="UP000092460">
    <property type="component" value="Unassembled WGS sequence"/>
</dbReference>
<evidence type="ECO:0000313" key="2">
    <source>
        <dbReference type="Proteomes" id="UP000092460"/>
    </source>
</evidence>
<reference evidence="1" key="2">
    <citation type="submission" date="2020-05" db="UniProtKB">
        <authorList>
            <consortium name="EnsemblMetazoa"/>
        </authorList>
    </citation>
    <scope>IDENTIFICATION</scope>
    <source>
        <strain evidence="1">IAEA</strain>
    </source>
</reference>
<sequence length="118" mass="13614">RTGEDDVFYDSYRKHFLFLLNPTAVQVTSITNKMISIAIPSNVATLYGLVIRIRRIKDKTEPIIICLEKSVEVYHFGYIVRTSKLSMAMIHLMFCCHISCDSIIKVAFLRAKQKSLER</sequence>
<keyword evidence="2" id="KW-1185">Reference proteome</keyword>
<protein>
    <submittedName>
        <fullName evidence="1">Uncharacterized protein</fullName>
    </submittedName>
</protein>